<dbReference type="Pfam" id="PF18364">
    <property type="entry name" value="Molybdopterin_N"/>
    <property type="match status" value="1"/>
</dbReference>
<keyword evidence="6" id="KW-0560">Oxidoreductase</keyword>
<dbReference type="Gene3D" id="2.40.40.20">
    <property type="match status" value="1"/>
</dbReference>
<evidence type="ECO:0000256" key="2">
    <source>
        <dbReference type="ARBA" id="ARBA00010312"/>
    </source>
</evidence>
<dbReference type="SUPFAM" id="SSF50692">
    <property type="entry name" value="ADC-like"/>
    <property type="match status" value="1"/>
</dbReference>
<accession>A0ABP9AC24</accession>
<comment type="caution">
    <text evidence="11">The sequence shown here is derived from an EMBL/GenBank/DDBJ whole genome shotgun (WGS) entry which is preliminary data.</text>
</comment>
<evidence type="ECO:0000256" key="4">
    <source>
        <dbReference type="ARBA" id="ARBA00022723"/>
    </source>
</evidence>
<evidence type="ECO:0000256" key="5">
    <source>
        <dbReference type="ARBA" id="ARBA00022764"/>
    </source>
</evidence>
<keyword evidence="5" id="KW-0574">Periplasm</keyword>
<evidence type="ECO:0000259" key="8">
    <source>
        <dbReference type="Pfam" id="PF00384"/>
    </source>
</evidence>
<dbReference type="SUPFAM" id="SSF53706">
    <property type="entry name" value="Formate dehydrogenase/DMSO reductase, domains 1-3"/>
    <property type="match status" value="1"/>
</dbReference>
<proteinExistence type="inferred from homology"/>
<dbReference type="RefSeq" id="WP_345439580.1">
    <property type="nucleotide sequence ID" value="NZ_BAABKO010000004.1"/>
</dbReference>
<dbReference type="PANTHER" id="PTHR43742">
    <property type="entry name" value="TRIMETHYLAMINE-N-OXIDE REDUCTASE"/>
    <property type="match status" value="1"/>
</dbReference>
<feature type="region of interest" description="Disordered" evidence="7">
    <location>
        <begin position="29"/>
        <end position="51"/>
    </location>
</feature>
<dbReference type="Pfam" id="PF01568">
    <property type="entry name" value="Molydop_binding"/>
    <property type="match status" value="1"/>
</dbReference>
<dbReference type="Gene3D" id="3.40.228.10">
    <property type="entry name" value="Dimethylsulfoxide Reductase, domain 2"/>
    <property type="match status" value="1"/>
</dbReference>
<evidence type="ECO:0000256" key="3">
    <source>
        <dbReference type="ARBA" id="ARBA00022505"/>
    </source>
</evidence>
<feature type="domain" description="Molybdopterin oxidoreductase N-terminal" evidence="10">
    <location>
        <begin position="6"/>
        <end position="46"/>
    </location>
</feature>
<dbReference type="PANTHER" id="PTHR43742:SF10">
    <property type="entry name" value="TRIMETHYLAMINE-N-OXIDE REDUCTASE 2"/>
    <property type="match status" value="1"/>
</dbReference>
<evidence type="ECO:0000259" key="9">
    <source>
        <dbReference type="Pfam" id="PF01568"/>
    </source>
</evidence>
<dbReference type="PROSITE" id="PS00490">
    <property type="entry name" value="MOLYBDOPTERIN_PROK_2"/>
    <property type="match status" value="1"/>
</dbReference>
<dbReference type="Gene3D" id="3.40.50.740">
    <property type="match status" value="1"/>
</dbReference>
<protein>
    <submittedName>
        <fullName evidence="11">Molybdopterin guanine dinucleotide-containing S/N-oxide reductase</fullName>
    </submittedName>
</protein>
<dbReference type="Proteomes" id="UP001501645">
    <property type="component" value="Unassembled WGS sequence"/>
</dbReference>
<dbReference type="InterPro" id="IPR009010">
    <property type="entry name" value="Asp_de-COase-like_dom_sf"/>
</dbReference>
<evidence type="ECO:0000259" key="10">
    <source>
        <dbReference type="Pfam" id="PF18364"/>
    </source>
</evidence>
<dbReference type="InterPro" id="IPR050612">
    <property type="entry name" value="Prok_Mopterin_Oxidored"/>
</dbReference>
<evidence type="ECO:0000313" key="12">
    <source>
        <dbReference type="Proteomes" id="UP001501645"/>
    </source>
</evidence>
<organism evidence="11 12">
    <name type="scientific">Microbacterium gilvum</name>
    <dbReference type="NCBI Taxonomy" id="1336204"/>
    <lineage>
        <taxon>Bacteria</taxon>
        <taxon>Bacillati</taxon>
        <taxon>Actinomycetota</taxon>
        <taxon>Actinomycetes</taxon>
        <taxon>Micrococcales</taxon>
        <taxon>Microbacteriaceae</taxon>
        <taxon>Microbacterium</taxon>
    </lineage>
</organism>
<keyword evidence="3" id="KW-0500">Molybdenum</keyword>
<dbReference type="Pfam" id="PF00384">
    <property type="entry name" value="Molybdopterin"/>
    <property type="match status" value="1"/>
</dbReference>
<name>A0ABP9AC24_9MICO</name>
<dbReference type="InterPro" id="IPR006657">
    <property type="entry name" value="MoPterin_dinucl-bd_dom"/>
</dbReference>
<evidence type="ECO:0000256" key="7">
    <source>
        <dbReference type="SAM" id="MobiDB-lite"/>
    </source>
</evidence>
<feature type="domain" description="Molybdopterin dinucleotide-binding" evidence="9">
    <location>
        <begin position="627"/>
        <end position="740"/>
    </location>
</feature>
<sequence>MTVSETSAHWGTYRVEVSADGRRILAATPYDDDPDASPAIGNVADAHDAPSRVRRPAVRRSWLENGPGADASRGRPGDAFVEVDWDTALELTARELERVRGVHGDSAVFGGSYGWGSAGRFHHAQSQLHRFLNLTGGYTRSVNSYSRGASIVLLPHLVGRAADLDLRARPVPWHEIEEHTDLLVTFGGLRRSNTWVVPGGHDRHIASGRARRMAGSTHVVSLSALRDDAFHDVGAEWIGVMPGTDTAVLLALIHVLDAEGLADEGFLSRFTTGAERIRRQVRGDDDGVPKTPEWAESISRTPAAAIRDLARRMAAGRTLVNVAFSLQRGEHGEHAVHAALALAAFLGQIGLPGGGFAHGYGSMGDYGVGVVGAKLPVFDQGVNPVDAFIPCARISDLLLHPGEAYAYDGRTLRYPSIALAYWAGGNPFHHHQDLGRLRAAIARLETFIVHETHWTATAKHADIVLPATSTLERDDVAAGAGDRRLRAVRAAATPVGEARDEFRILSGLADRLGRGEAFHEGRDAGAWLRHLYERWREAPQSPPAPPFDEFWEEGGAPLPQDPYPDAVFSRFRADPAAHPLETPSGRIELHSDVIAGFGLVEVPGHPVWTERTQWWGAPDAATFDIHLLCNQPSHRLHSQHDMGAASRSTKVAGREPLRLHPDDAAARGIRAGDVVRVRSPRGSLLAGAVLTHDVLPGAAQMSTGAWFDPSRPDIADCIAGNVNVLTHDVGTTPLSQGSSGAHVLVAVERWDGEVPRVAAYDPPAFAPHAAIAQ</sequence>
<evidence type="ECO:0000256" key="6">
    <source>
        <dbReference type="ARBA" id="ARBA00023002"/>
    </source>
</evidence>
<dbReference type="InterPro" id="IPR006655">
    <property type="entry name" value="Mopterin_OxRdtase_prok_CS"/>
</dbReference>
<keyword evidence="12" id="KW-1185">Reference proteome</keyword>
<dbReference type="InterPro" id="IPR041460">
    <property type="entry name" value="Molybdopterin_N"/>
</dbReference>
<keyword evidence="4" id="KW-0479">Metal-binding</keyword>
<feature type="domain" description="Molybdopterin oxidoreductase" evidence="8">
    <location>
        <begin position="52"/>
        <end position="510"/>
    </location>
</feature>
<reference evidence="12" key="1">
    <citation type="journal article" date="2019" name="Int. J. Syst. Evol. Microbiol.">
        <title>The Global Catalogue of Microorganisms (GCM) 10K type strain sequencing project: providing services to taxonomists for standard genome sequencing and annotation.</title>
        <authorList>
            <consortium name="The Broad Institute Genomics Platform"/>
            <consortium name="The Broad Institute Genome Sequencing Center for Infectious Disease"/>
            <person name="Wu L."/>
            <person name="Ma J."/>
        </authorList>
    </citation>
    <scope>NUCLEOTIDE SEQUENCE [LARGE SCALE GENOMIC DNA]</scope>
    <source>
        <strain evidence="12">JCM 18537</strain>
    </source>
</reference>
<evidence type="ECO:0000256" key="1">
    <source>
        <dbReference type="ARBA" id="ARBA00001942"/>
    </source>
</evidence>
<dbReference type="EMBL" id="BAABKO010000004">
    <property type="protein sequence ID" value="GAA4778686.1"/>
    <property type="molecule type" value="Genomic_DNA"/>
</dbReference>
<dbReference type="Gene3D" id="3.90.55.10">
    <property type="entry name" value="Dimethylsulfoxide Reductase, domain 3"/>
    <property type="match status" value="1"/>
</dbReference>
<comment type="cofactor">
    <cofactor evidence="1">
        <name>Mo-bis(molybdopterin guanine dinucleotide)</name>
        <dbReference type="ChEBI" id="CHEBI:60539"/>
    </cofactor>
</comment>
<dbReference type="InterPro" id="IPR006656">
    <property type="entry name" value="Mopterin_OxRdtase"/>
</dbReference>
<comment type="similarity">
    <text evidence="2">Belongs to the prokaryotic molybdopterin-containing oxidoreductase family.</text>
</comment>
<evidence type="ECO:0000313" key="11">
    <source>
        <dbReference type="EMBL" id="GAA4778686.1"/>
    </source>
</evidence>
<gene>
    <name evidence="11" type="ORF">GCM10023351_24540</name>
</gene>